<feature type="compositionally biased region" description="Low complexity" evidence="1">
    <location>
        <begin position="128"/>
        <end position="139"/>
    </location>
</feature>
<reference evidence="4 5" key="2">
    <citation type="submission" date="2022-06" db="EMBL/GenBank/DDBJ databases">
        <title>Staphylococcus hominis ShoR14 genome sequence.</title>
        <authorList>
            <person name="Yeo C.C."/>
            <person name="Chew C.H."/>
            <person name="Che Hamzah A.M."/>
            <person name="Al-Trad E.I."/>
        </authorList>
    </citation>
    <scope>NUCLEOTIDE SEQUENCE [LARGE SCALE GENOMIC DNA]</scope>
    <source>
        <strain evidence="4 5">ShoR14</strain>
    </source>
</reference>
<feature type="signal peptide" evidence="2">
    <location>
        <begin position="1"/>
        <end position="38"/>
    </location>
</feature>
<sequence>MKNKKTTYLSYSTKTFLGLAMTAAGIGAFGFAQNNAYAAETHQVLNSSTQKKNITKTTHSQVSTTKTSLSNTKPTITSTQVPNTKHTTSTKSAAVKSATSTKPTTMRVTSKSTAPTKTTKPTTKKVTSKSTVPTKTTKSTAKKVTSKSTAPTKTTKPTTKRVTSKSTAPTKTTKPTTKKVTSKSTAPTKTTKPTTKKVTSKSTTPTKTTKPTTKSVTSKSTTLTKTPVTSKNKTLNKTQSTIVKKIDAPKTSVTKTPSSTTTKRQLTQTSKAPVMVTPPVYKLGSVKSTDYYRSMTDLLKDTQEGKDWTKENTNRHSNVLIFAPHGGNIEKGTTELTKAIANKGNYDYYVFNGTRNKNNSQLHVTSTNYNDPDLINRNYNKDISISVHGAGQSQGKNTVLIGGRDEKLIQLISKELSTFKFNVQRSLGHLAGIDTNNVVNYNKKGQGVQLELTPDLRKSFFSNGDDSSKARKNEKIGHQQWIVLRQP</sequence>
<keyword evidence="4" id="KW-0378">Hydrolase</keyword>
<name>A0A3S7GZ85_STAHO</name>
<evidence type="ECO:0000313" key="5">
    <source>
        <dbReference type="Proteomes" id="UP000665944"/>
    </source>
</evidence>
<gene>
    <name evidence="3" type="ORF">AZE34_06540</name>
    <name evidence="4" type="ORF">J7T32_005385</name>
</gene>
<keyword evidence="2" id="KW-0732">Signal</keyword>
<feature type="compositionally biased region" description="Low complexity" evidence="1">
    <location>
        <begin position="164"/>
        <end position="175"/>
    </location>
</feature>
<feature type="chain" id="PRO_5044600628" evidence="2">
    <location>
        <begin position="39"/>
        <end position="487"/>
    </location>
</feature>
<evidence type="ECO:0000313" key="3">
    <source>
        <dbReference type="EMBL" id="AVI06426.1"/>
    </source>
</evidence>
<dbReference type="RefSeq" id="WP_145418700.1">
    <property type="nucleotide sequence ID" value="NZ_CP014567.1"/>
</dbReference>
<dbReference type="Gene3D" id="3.40.630.100">
    <property type="entry name" value="Poly-gamma-glutamate hydrolase, zinc-binding motif"/>
    <property type="match status" value="1"/>
</dbReference>
<feature type="compositionally biased region" description="Polar residues" evidence="1">
    <location>
        <begin position="232"/>
        <end position="242"/>
    </location>
</feature>
<dbReference type="Pfam" id="PF05908">
    <property type="entry name" value="Gamma_PGA_hydro"/>
    <property type="match status" value="1"/>
</dbReference>
<keyword evidence="5" id="KW-1185">Reference proteome</keyword>
<feature type="compositionally biased region" description="Low complexity" evidence="1">
    <location>
        <begin position="200"/>
        <end position="231"/>
    </location>
</feature>
<reference evidence="3" key="1">
    <citation type="submission" date="2016-02" db="EMBL/GenBank/DDBJ databases">
        <title>Genomic sequence of a clinical Staphylococcus hominis isolate.</title>
        <authorList>
            <person name="McClure J.M."/>
            <person name="Zhang K."/>
        </authorList>
    </citation>
    <scope>NUCLEOTIDE SEQUENCE</scope>
    <source>
        <strain evidence="3">C34847</strain>
    </source>
</reference>
<evidence type="ECO:0000256" key="1">
    <source>
        <dbReference type="SAM" id="MobiDB-lite"/>
    </source>
</evidence>
<dbReference type="Proteomes" id="UP000665944">
    <property type="component" value="Unassembled WGS sequence"/>
</dbReference>
<feature type="compositionally biased region" description="Low complexity" evidence="1">
    <location>
        <begin position="182"/>
        <end position="193"/>
    </location>
</feature>
<protein>
    <submittedName>
        <fullName evidence="4">Poly-gamma-glutamate hydrolase family protein</fullName>
    </submittedName>
</protein>
<proteinExistence type="predicted"/>
<feature type="compositionally biased region" description="Polar residues" evidence="1">
    <location>
        <begin position="51"/>
        <end position="83"/>
    </location>
</feature>
<dbReference type="InterPro" id="IPR008585">
    <property type="entry name" value="Gamma_PGA_hydro"/>
</dbReference>
<dbReference type="AlphaFoldDB" id="A0A3S7GZ85"/>
<evidence type="ECO:0000313" key="4">
    <source>
        <dbReference type="EMBL" id="MCM5672201.1"/>
    </source>
</evidence>
<feature type="region of interest" description="Disordered" evidence="1">
    <location>
        <begin position="51"/>
        <end position="270"/>
    </location>
</feature>
<evidence type="ECO:0000256" key="2">
    <source>
        <dbReference type="SAM" id="SignalP"/>
    </source>
</evidence>
<dbReference type="GO" id="GO:0016787">
    <property type="term" value="F:hydrolase activity"/>
    <property type="evidence" value="ECO:0007669"/>
    <property type="project" value="UniProtKB-KW"/>
</dbReference>
<dbReference type="InterPro" id="IPR038128">
    <property type="entry name" value="Gamma_PGA_hydro_sf"/>
</dbReference>
<feature type="compositionally biased region" description="Low complexity" evidence="1">
    <location>
        <begin position="249"/>
        <end position="263"/>
    </location>
</feature>
<feature type="compositionally biased region" description="Low complexity" evidence="1">
    <location>
        <begin position="146"/>
        <end position="157"/>
    </location>
</feature>
<feature type="compositionally biased region" description="Low complexity" evidence="1">
    <location>
        <begin position="84"/>
        <end position="121"/>
    </location>
</feature>
<organism evidence="3">
    <name type="scientific">Staphylococcus hominis</name>
    <dbReference type="NCBI Taxonomy" id="1290"/>
    <lineage>
        <taxon>Bacteria</taxon>
        <taxon>Bacillati</taxon>
        <taxon>Bacillota</taxon>
        <taxon>Bacilli</taxon>
        <taxon>Bacillales</taxon>
        <taxon>Staphylococcaceae</taxon>
        <taxon>Staphylococcus</taxon>
    </lineage>
</organism>
<dbReference type="EMBL" id="CP014567">
    <property type="protein sequence ID" value="AVI06426.1"/>
    <property type="molecule type" value="Genomic_DNA"/>
</dbReference>
<dbReference type="EMBL" id="JAGHKT020000005">
    <property type="protein sequence ID" value="MCM5672201.1"/>
    <property type="molecule type" value="Genomic_DNA"/>
</dbReference>
<accession>A0A3S7GZ85</accession>